<gene>
    <name evidence="2" type="ORF">Adt_20672</name>
</gene>
<reference evidence="3" key="1">
    <citation type="submission" date="2024-07" db="EMBL/GenBank/DDBJ databases">
        <title>Two chromosome-level genome assemblies of Korean endemic species Abeliophyllum distichum and Forsythia ovata (Oleaceae).</title>
        <authorList>
            <person name="Jang H."/>
        </authorList>
    </citation>
    <scope>NUCLEOTIDE SEQUENCE [LARGE SCALE GENOMIC DNA]</scope>
</reference>
<evidence type="ECO:0000256" key="1">
    <source>
        <dbReference type="SAM" id="MobiDB-lite"/>
    </source>
</evidence>
<evidence type="ECO:0000313" key="2">
    <source>
        <dbReference type="EMBL" id="KAL2505051.1"/>
    </source>
</evidence>
<feature type="region of interest" description="Disordered" evidence="1">
    <location>
        <begin position="87"/>
        <end position="123"/>
    </location>
</feature>
<comment type="caution">
    <text evidence="2">The sequence shown here is derived from an EMBL/GenBank/DDBJ whole genome shotgun (WGS) entry which is preliminary data.</text>
</comment>
<sequence>MAGFHFTKIPMFKIRGRRVVDEKLQVASMAPVLKPIVPPMVEAIGDVPSVLSSMNVLPVPVEDEGEGDVQGCEVGFKGAPKRGLLEEGGGVDYGGAKKSRVAPPQETSESNRASPLEALGSIPNSSNWRERINIGFCQDELDL</sequence>
<organism evidence="2 3">
    <name type="scientific">Abeliophyllum distichum</name>
    <dbReference type="NCBI Taxonomy" id="126358"/>
    <lineage>
        <taxon>Eukaryota</taxon>
        <taxon>Viridiplantae</taxon>
        <taxon>Streptophyta</taxon>
        <taxon>Embryophyta</taxon>
        <taxon>Tracheophyta</taxon>
        <taxon>Spermatophyta</taxon>
        <taxon>Magnoliopsida</taxon>
        <taxon>eudicotyledons</taxon>
        <taxon>Gunneridae</taxon>
        <taxon>Pentapetalae</taxon>
        <taxon>asterids</taxon>
        <taxon>lamiids</taxon>
        <taxon>Lamiales</taxon>
        <taxon>Oleaceae</taxon>
        <taxon>Forsythieae</taxon>
        <taxon>Abeliophyllum</taxon>
    </lineage>
</organism>
<proteinExistence type="predicted"/>
<dbReference type="Proteomes" id="UP001604336">
    <property type="component" value="Unassembled WGS sequence"/>
</dbReference>
<evidence type="ECO:0000313" key="3">
    <source>
        <dbReference type="Proteomes" id="UP001604336"/>
    </source>
</evidence>
<name>A0ABD1SX59_9LAMI</name>
<dbReference type="AlphaFoldDB" id="A0ABD1SX59"/>
<protein>
    <submittedName>
        <fullName evidence="2">Uncharacterized protein</fullName>
    </submittedName>
</protein>
<dbReference type="EMBL" id="JBFOLK010000006">
    <property type="protein sequence ID" value="KAL2505051.1"/>
    <property type="molecule type" value="Genomic_DNA"/>
</dbReference>
<keyword evidence="3" id="KW-1185">Reference proteome</keyword>
<accession>A0ABD1SX59</accession>